<dbReference type="AlphaFoldDB" id="A0A8J5CYN5"/>
<organism evidence="1 2">
    <name type="scientific">Chionoecetes opilio</name>
    <name type="common">Atlantic snow crab</name>
    <name type="synonym">Cancer opilio</name>
    <dbReference type="NCBI Taxonomy" id="41210"/>
    <lineage>
        <taxon>Eukaryota</taxon>
        <taxon>Metazoa</taxon>
        <taxon>Ecdysozoa</taxon>
        <taxon>Arthropoda</taxon>
        <taxon>Crustacea</taxon>
        <taxon>Multicrustacea</taxon>
        <taxon>Malacostraca</taxon>
        <taxon>Eumalacostraca</taxon>
        <taxon>Eucarida</taxon>
        <taxon>Decapoda</taxon>
        <taxon>Pleocyemata</taxon>
        <taxon>Brachyura</taxon>
        <taxon>Eubrachyura</taxon>
        <taxon>Majoidea</taxon>
        <taxon>Majidae</taxon>
        <taxon>Chionoecetes</taxon>
    </lineage>
</organism>
<reference evidence="1" key="1">
    <citation type="submission" date="2020-07" db="EMBL/GenBank/DDBJ databases">
        <title>The High-quality genome of the commercially important snow crab, Chionoecetes opilio.</title>
        <authorList>
            <person name="Jeong J.-H."/>
            <person name="Ryu S."/>
        </authorList>
    </citation>
    <scope>NUCLEOTIDE SEQUENCE</scope>
    <source>
        <strain evidence="1">MADBK_172401_WGS</strain>
        <tissue evidence="1">Digestive gland</tissue>
    </source>
</reference>
<sequence>MSATQHLAMVSATVVAAGGDMSEVVASPATIKRHRMSDKKKKAAEIRTKKTKPKYPVLHWDGKIEYALGMHADCNAVVLSGPGDCPPTFLGAPIVKRGTGQELCTKCLEILAVYDIPIESIIAAVFDTTASNTGSSRAAAPDWSRPYSMPSCGMPAATTWPSCMSSTCGRASCLPPRVLVRWEWPADSPAPLTIGPYSITTTLALASKEWARAQLETNTFEREDYRELTESIYFYLWRRCKSI</sequence>
<proteinExistence type="predicted"/>
<comment type="caution">
    <text evidence="1">The sequence shown here is derived from an EMBL/GenBank/DDBJ whole genome shotgun (WGS) entry which is preliminary data.</text>
</comment>
<accession>A0A8J5CYN5</accession>
<dbReference type="Proteomes" id="UP000770661">
    <property type="component" value="Unassembled WGS sequence"/>
</dbReference>
<evidence type="ECO:0000313" key="1">
    <source>
        <dbReference type="EMBL" id="KAG0725521.1"/>
    </source>
</evidence>
<dbReference type="EMBL" id="JACEEZ010005588">
    <property type="protein sequence ID" value="KAG0725521.1"/>
    <property type="molecule type" value="Genomic_DNA"/>
</dbReference>
<evidence type="ECO:0000313" key="2">
    <source>
        <dbReference type="Proteomes" id="UP000770661"/>
    </source>
</evidence>
<name>A0A8J5CYN5_CHIOP</name>
<protein>
    <submittedName>
        <fullName evidence="1">Uncharacterized protein</fullName>
    </submittedName>
</protein>
<keyword evidence="2" id="KW-1185">Reference proteome</keyword>
<gene>
    <name evidence="1" type="ORF">GWK47_038489</name>
</gene>